<name>A0A1Y0II76_9BACL</name>
<feature type="signal peptide" evidence="2">
    <location>
        <begin position="1"/>
        <end position="18"/>
    </location>
</feature>
<evidence type="ECO:0000313" key="3">
    <source>
        <dbReference type="EMBL" id="ARU60000.1"/>
    </source>
</evidence>
<protein>
    <recommendedName>
        <fullName evidence="5">Imelysin-like domain-containing protein</fullName>
    </recommendedName>
</protein>
<reference evidence="4" key="1">
    <citation type="submission" date="2017-05" db="EMBL/GenBank/DDBJ databases">
        <authorList>
            <person name="Sung H."/>
        </authorList>
    </citation>
    <scope>NUCLEOTIDE SEQUENCE [LARGE SCALE GENOMIC DNA]</scope>
    <source>
        <strain evidence="4">AR23208</strain>
    </source>
</reference>
<gene>
    <name evidence="3" type="ORF">CBW65_02165</name>
</gene>
<proteinExistence type="predicted"/>
<keyword evidence="1" id="KW-0175">Coiled coil</keyword>
<accession>A0A1Y0II76</accession>
<evidence type="ECO:0008006" key="5">
    <source>
        <dbReference type="Google" id="ProtNLM"/>
    </source>
</evidence>
<sequence length="433" mass="47440">MMLSGFLLAALCIGTAGCSEPVVPDKQMPAPDQPTDTKEDILAEKPTALPVDELYSADYVSALVQQAEKMAAALNQSDFPTELTNVHGRMKQELTTAHEKMEAGALTQAVVTATNAQTYAFGMQKYLDFRASAEQTKQQTTALLAELEQDLNRQKTQVEQLDRSASDYATFALLTVLEKQLGGSLLQDTRASWDKALQEEDAHQIFTTFMNLGNLQYQRDRVDLLLKQAQPAKPGTGDVRNEVGAWLEREIPALQAKAEQKVAAYPGDVHQGYRAAHNAVSQAEYALQELKLGHTAYALELYLSAQADYGTAEQLERVGTQASNQQEIPLTELAELRREVLAAFEKTTAFVKQETAGGSDYAWYLSKLYDANAQIVFADKVVETKVLTAAAPDKVDVGQAYQMLVAAQAICQLIESHVQTGIDLEQGNLESNT</sequence>
<evidence type="ECO:0000256" key="2">
    <source>
        <dbReference type="SAM" id="SignalP"/>
    </source>
</evidence>
<evidence type="ECO:0000313" key="4">
    <source>
        <dbReference type="Proteomes" id="UP000195437"/>
    </source>
</evidence>
<keyword evidence="2" id="KW-0732">Signal</keyword>
<dbReference type="EMBL" id="CP021434">
    <property type="protein sequence ID" value="ARU60000.1"/>
    <property type="molecule type" value="Genomic_DNA"/>
</dbReference>
<keyword evidence="4" id="KW-1185">Reference proteome</keyword>
<dbReference type="Proteomes" id="UP000195437">
    <property type="component" value="Chromosome"/>
</dbReference>
<evidence type="ECO:0000256" key="1">
    <source>
        <dbReference type="SAM" id="Coils"/>
    </source>
</evidence>
<feature type="coiled-coil region" evidence="1">
    <location>
        <begin position="130"/>
        <end position="164"/>
    </location>
</feature>
<dbReference type="KEGG" id="tum:CBW65_02165"/>
<feature type="chain" id="PRO_5012191948" description="Imelysin-like domain-containing protein" evidence="2">
    <location>
        <begin position="19"/>
        <end position="433"/>
    </location>
</feature>
<dbReference type="AlphaFoldDB" id="A0A1Y0II76"/>
<organism evidence="3 4">
    <name type="scientific">Tumebacillus avium</name>
    <dbReference type="NCBI Taxonomy" id="1903704"/>
    <lineage>
        <taxon>Bacteria</taxon>
        <taxon>Bacillati</taxon>
        <taxon>Bacillota</taxon>
        <taxon>Bacilli</taxon>
        <taxon>Bacillales</taxon>
        <taxon>Alicyclobacillaceae</taxon>
        <taxon>Tumebacillus</taxon>
    </lineage>
</organism>